<evidence type="ECO:0000256" key="7">
    <source>
        <dbReference type="ARBA" id="ARBA00022839"/>
    </source>
</evidence>
<dbReference type="GO" id="GO:0005829">
    <property type="term" value="C:cytosol"/>
    <property type="evidence" value="ECO:0007669"/>
    <property type="project" value="TreeGrafter"/>
</dbReference>
<proteinExistence type="inferred from homology"/>
<dbReference type="Pfam" id="PF13307">
    <property type="entry name" value="Helicase_C_2"/>
    <property type="match status" value="1"/>
</dbReference>
<feature type="domain" description="Helicase ATP-binding" evidence="12">
    <location>
        <begin position="248"/>
        <end position="535"/>
    </location>
</feature>
<evidence type="ECO:0000256" key="8">
    <source>
        <dbReference type="ARBA" id="ARBA00022840"/>
    </source>
</evidence>
<dbReference type="PANTHER" id="PTHR30231">
    <property type="entry name" value="DNA POLYMERASE III SUBUNIT EPSILON"/>
    <property type="match status" value="1"/>
</dbReference>
<keyword evidence="3" id="KW-0235">DNA replication</keyword>
<dbReference type="InterPro" id="IPR012337">
    <property type="entry name" value="RNaseH-like_sf"/>
</dbReference>
<gene>
    <name evidence="10 11" type="primary">dinG</name>
    <name evidence="13" type="ORF">C5L31_000819</name>
</gene>
<reference evidence="13 14" key="1">
    <citation type="journal article" date="2019" name="Appl. Microbiol. Biotechnol.">
        <title>Uncovering carbohydrate metabolism through a genotype-phenotype association study of 56 lactic acid bacteria genomes.</title>
        <authorList>
            <person name="Buron-Moles G."/>
            <person name="Chailyan A."/>
            <person name="Dolejs I."/>
            <person name="Forster J."/>
            <person name="Miks M.H."/>
        </authorList>
    </citation>
    <scope>NUCLEOTIDE SEQUENCE [LARGE SCALE GENOMIC DNA]</scope>
    <source>
        <strain evidence="13 14">ATCC 49373</strain>
    </source>
</reference>
<comment type="function">
    <text evidence="10 11">3'-5' exonuclease.</text>
</comment>
<dbReference type="GO" id="GO:0016818">
    <property type="term" value="F:hydrolase activity, acting on acid anhydrides, in phosphorus-containing anhydrides"/>
    <property type="evidence" value="ECO:0007669"/>
    <property type="project" value="InterPro"/>
</dbReference>
<dbReference type="SMART" id="SM00487">
    <property type="entry name" value="DEXDc"/>
    <property type="match status" value="1"/>
</dbReference>
<dbReference type="InterPro" id="IPR036397">
    <property type="entry name" value="RNaseH_sf"/>
</dbReference>
<dbReference type="InterPro" id="IPR006555">
    <property type="entry name" value="ATP-dep_Helicase_C"/>
</dbReference>
<dbReference type="InterPro" id="IPR013520">
    <property type="entry name" value="Ribonucl_H"/>
</dbReference>
<dbReference type="HAMAP" id="MF_02206">
    <property type="entry name" value="DinG_exonucl"/>
    <property type="match status" value="1"/>
</dbReference>
<evidence type="ECO:0000256" key="2">
    <source>
        <dbReference type="ARBA" id="ARBA00022695"/>
    </source>
</evidence>
<dbReference type="SMART" id="SM00479">
    <property type="entry name" value="EXOIII"/>
    <property type="match status" value="1"/>
</dbReference>
<dbReference type="SUPFAM" id="SSF52540">
    <property type="entry name" value="P-loop containing nucleoside triphosphate hydrolases"/>
    <property type="match status" value="2"/>
</dbReference>
<dbReference type="InterPro" id="IPR014013">
    <property type="entry name" value="Helic_SF1/SF2_ATP-bd_DinG/Rad3"/>
</dbReference>
<dbReference type="PROSITE" id="PS51193">
    <property type="entry name" value="HELICASE_ATP_BIND_2"/>
    <property type="match status" value="1"/>
</dbReference>
<dbReference type="Pfam" id="PF00270">
    <property type="entry name" value="DEAD"/>
    <property type="match status" value="1"/>
</dbReference>
<dbReference type="STRING" id="1122149.FD44_GL001929"/>
<dbReference type="InterPro" id="IPR014001">
    <property type="entry name" value="Helicase_ATP-bd"/>
</dbReference>
<keyword evidence="7 10" id="KW-0269">Exonuclease</keyword>
<evidence type="ECO:0000256" key="5">
    <source>
        <dbReference type="ARBA" id="ARBA00022741"/>
    </source>
</evidence>
<accession>A0A4R5NM75</accession>
<comment type="caution">
    <text evidence="13">The sequence shown here is derived from an EMBL/GenBank/DDBJ whole genome shotgun (WGS) entry which is preliminary data.</text>
</comment>
<dbReference type="InterPro" id="IPR006054">
    <property type="entry name" value="DnaQ"/>
</dbReference>
<keyword evidence="2" id="KW-0548">Nucleotidyltransferase</keyword>
<dbReference type="InterPro" id="IPR027417">
    <property type="entry name" value="P-loop_NTPase"/>
</dbReference>
<protein>
    <recommendedName>
        <fullName evidence="10 11">3'-5' exonuclease DinG</fullName>
        <ecNumber evidence="10 11">3.1.-.-</ecNumber>
    </recommendedName>
</protein>
<evidence type="ECO:0000313" key="13">
    <source>
        <dbReference type="EMBL" id="TDG76206.1"/>
    </source>
</evidence>
<keyword evidence="5 10" id="KW-0547">Nucleotide-binding</keyword>
<evidence type="ECO:0000313" key="14">
    <source>
        <dbReference type="Proteomes" id="UP000294854"/>
    </source>
</evidence>
<dbReference type="GO" id="GO:0008408">
    <property type="term" value="F:3'-5' exonuclease activity"/>
    <property type="evidence" value="ECO:0007669"/>
    <property type="project" value="UniProtKB-UniRule"/>
</dbReference>
<dbReference type="SMART" id="SM00491">
    <property type="entry name" value="HELICc2"/>
    <property type="match status" value="1"/>
</dbReference>
<dbReference type="Gene3D" id="3.30.420.10">
    <property type="entry name" value="Ribonuclease H-like superfamily/Ribonuclease H"/>
    <property type="match status" value="1"/>
</dbReference>
<dbReference type="EC" id="3.1.-.-" evidence="10 11"/>
<feature type="binding site" evidence="10">
    <location>
        <begin position="286"/>
        <end position="293"/>
    </location>
    <ligand>
        <name>ATP</name>
        <dbReference type="ChEBI" id="CHEBI:30616"/>
    </ligand>
</feature>
<evidence type="ECO:0000256" key="11">
    <source>
        <dbReference type="RuleBase" id="RU364106"/>
    </source>
</evidence>
<dbReference type="OrthoDB" id="9803913at2"/>
<dbReference type="EMBL" id="PUFO01000061">
    <property type="protein sequence ID" value="TDG76206.1"/>
    <property type="molecule type" value="Genomic_DNA"/>
</dbReference>
<evidence type="ECO:0000256" key="6">
    <source>
        <dbReference type="ARBA" id="ARBA00022801"/>
    </source>
</evidence>
<evidence type="ECO:0000256" key="10">
    <source>
        <dbReference type="HAMAP-Rule" id="MF_02206"/>
    </source>
</evidence>
<sequence>MDTETTYAVVDLETTGTSLTEGGRIIQIGCVFVKNNKIINHFSTDINPEMSIPDPIVRLTGITNKRVAKAPIFDDVAEVVYGLLTGTTFVAHNVNFDFPFINREFERVGFPPLDIPAVDTVQLSQILLPTATSYRLQDLSHLFNISHHNPHSADSDAEATANLFIFLLERMAEIPLTTLKQINKIQPILTRQTGNLFEKAIAYVNHHLSALPDYLYVKNGLALRTFKPDNDLNDLTPKLTYPKTQKQKKRLYQNSLEWRPEQARMMNLIYQNYAVEPIPKNLLVEAPTGIGKSLGYALPMAYLAQQKHQVVISTATTVLQDQLLHQTIPALNQVLPFRSSALVLKGSQHYIDLDKFAASLSVVDSSPQSQLVKMKMLVWLTMTTTGDLDELHLATDQVPFLDQITHLGFTFEKTTTHFYEDDFLRRRNNQLTKANFIITNHAYLAEHGTELGKQLQNPYLVIDEAQHLTENVLNKERQSLTFSTLQKDMRRLQTAISNSHGRDLLGLFEEDSLAFYSLEKLYGQLTRTESELQMFGAAIYHEFIGTKHQLKSNDFIEIEMKPELLANFFANQSNQLLRYKKFNKLLRNLTDTILNQYNLNKNRWLMSDKLLISKFERTVIDLLEQFEQLFSFQEQVMDRHQYRAFWVRVNHIGDVSSLNLISNLLTTHHYLSSEIYAHFQPVLLTGASLMSSRNSPFIYDELDVKRDETKSRRIKSTFDFSEQSQLYIATDSPDPSSTTSEHYESYLIYAITKLLASSDKQTLVLFNSLETIKKVYGGLRAKEKLSKRTIMAQGITGSREKIIKRFKSSSDNAIILGASSFWEGLDFPSSQLELLIVTRLPFESPDRPMTKAMYNLLKDQGKSPFYSYALPKATLKLKQGIGRLIRTRADTGVTVILDSRINQRKYGQAMLGAVPEDLPVFNMKVAQICEEMALFYKQHDVEKDNPRSEE</sequence>
<dbReference type="AlphaFoldDB" id="A0A4R5NM75"/>
<dbReference type="GO" id="GO:0005524">
    <property type="term" value="F:ATP binding"/>
    <property type="evidence" value="ECO:0007669"/>
    <property type="project" value="UniProtKB-UniRule"/>
</dbReference>
<dbReference type="SUPFAM" id="SSF53098">
    <property type="entry name" value="Ribonuclease H-like"/>
    <property type="match status" value="1"/>
</dbReference>
<dbReference type="Proteomes" id="UP000294854">
    <property type="component" value="Unassembled WGS sequence"/>
</dbReference>
<keyword evidence="4 10" id="KW-0540">Nuclease</keyword>
<organism evidence="13 14">
    <name type="scientific">Secundilactobacillus malefermentans</name>
    <dbReference type="NCBI Taxonomy" id="176292"/>
    <lineage>
        <taxon>Bacteria</taxon>
        <taxon>Bacillati</taxon>
        <taxon>Bacillota</taxon>
        <taxon>Bacilli</taxon>
        <taxon>Lactobacillales</taxon>
        <taxon>Lactobacillaceae</taxon>
        <taxon>Secundilactobacillus</taxon>
    </lineage>
</organism>
<dbReference type="GO" id="GO:0003677">
    <property type="term" value="F:DNA binding"/>
    <property type="evidence" value="ECO:0007669"/>
    <property type="project" value="InterPro"/>
</dbReference>
<comment type="similarity">
    <text evidence="10 11">Belongs to the helicase family. DinG subfamily. Type 2 sub-subfamily.</text>
</comment>
<dbReference type="NCBIfam" id="TIGR01407">
    <property type="entry name" value="dinG_rel"/>
    <property type="match status" value="1"/>
</dbReference>
<dbReference type="GO" id="GO:0003887">
    <property type="term" value="F:DNA-directed DNA polymerase activity"/>
    <property type="evidence" value="ECO:0007669"/>
    <property type="project" value="UniProtKB-KW"/>
</dbReference>
<dbReference type="InterPro" id="IPR011545">
    <property type="entry name" value="DEAD/DEAH_box_helicase_dom"/>
</dbReference>
<dbReference type="Pfam" id="PF00929">
    <property type="entry name" value="RNase_T"/>
    <property type="match status" value="1"/>
</dbReference>
<keyword evidence="1" id="KW-0808">Transferase</keyword>
<keyword evidence="8 10" id="KW-0067">ATP-binding</keyword>
<dbReference type="GO" id="GO:0004386">
    <property type="term" value="F:helicase activity"/>
    <property type="evidence" value="ECO:0007669"/>
    <property type="project" value="InterPro"/>
</dbReference>
<dbReference type="PANTHER" id="PTHR30231:SF41">
    <property type="entry name" value="DNA POLYMERASE III SUBUNIT EPSILON"/>
    <property type="match status" value="1"/>
</dbReference>
<dbReference type="FunFam" id="3.30.420.10:FF:000045">
    <property type="entry name" value="3'-5' exonuclease DinG"/>
    <property type="match status" value="1"/>
</dbReference>
<dbReference type="InterPro" id="IPR006310">
    <property type="entry name" value="DinG"/>
</dbReference>
<evidence type="ECO:0000256" key="9">
    <source>
        <dbReference type="ARBA" id="ARBA00022932"/>
    </source>
</evidence>
<keyword evidence="14" id="KW-1185">Reference proteome</keyword>
<evidence type="ECO:0000259" key="12">
    <source>
        <dbReference type="PROSITE" id="PS51193"/>
    </source>
</evidence>
<dbReference type="RefSeq" id="WP_010619844.1">
    <property type="nucleotide sequence ID" value="NZ_CP042371.1"/>
</dbReference>
<evidence type="ECO:0000256" key="4">
    <source>
        <dbReference type="ARBA" id="ARBA00022722"/>
    </source>
</evidence>
<keyword evidence="6 10" id="KW-0378">Hydrolase</keyword>
<evidence type="ECO:0000256" key="3">
    <source>
        <dbReference type="ARBA" id="ARBA00022705"/>
    </source>
</evidence>
<dbReference type="GO" id="GO:0045004">
    <property type="term" value="P:DNA replication proofreading"/>
    <property type="evidence" value="ECO:0007669"/>
    <property type="project" value="TreeGrafter"/>
</dbReference>
<keyword evidence="9" id="KW-0239">DNA-directed DNA polymerase</keyword>
<evidence type="ECO:0000256" key="1">
    <source>
        <dbReference type="ARBA" id="ARBA00022679"/>
    </source>
</evidence>
<dbReference type="Gene3D" id="3.40.50.300">
    <property type="entry name" value="P-loop containing nucleotide triphosphate hydrolases"/>
    <property type="match status" value="2"/>
</dbReference>
<feature type="short sequence motif" description="DEAH box" evidence="10">
    <location>
        <begin position="463"/>
        <end position="466"/>
    </location>
</feature>
<dbReference type="NCBIfam" id="TIGR00573">
    <property type="entry name" value="dnaq"/>
    <property type="match status" value="1"/>
</dbReference>
<name>A0A4R5NM75_9LACO</name>
<dbReference type="CDD" id="cd06127">
    <property type="entry name" value="DEDDh"/>
    <property type="match status" value="1"/>
</dbReference>